<gene>
    <name evidence="1" type="ORF">HHL10_08945</name>
</gene>
<comment type="caution">
    <text evidence="1">The sequence shown here is derived from an EMBL/GenBank/DDBJ whole genome shotgun (WGS) entry which is preliminary data.</text>
</comment>
<dbReference type="EMBL" id="JABBFW010000005">
    <property type="protein sequence ID" value="NML15103.1"/>
    <property type="molecule type" value="Genomic_DNA"/>
</dbReference>
<accession>A0A848F9V8</accession>
<proteinExistence type="predicted"/>
<evidence type="ECO:0000313" key="1">
    <source>
        <dbReference type="EMBL" id="NML15103.1"/>
    </source>
</evidence>
<organism evidence="1 2">
    <name type="scientific">Azohydromonas caseinilytica</name>
    <dbReference type="NCBI Taxonomy" id="2728836"/>
    <lineage>
        <taxon>Bacteria</taxon>
        <taxon>Pseudomonadati</taxon>
        <taxon>Pseudomonadota</taxon>
        <taxon>Betaproteobacteria</taxon>
        <taxon>Burkholderiales</taxon>
        <taxon>Sphaerotilaceae</taxon>
        <taxon>Azohydromonas</taxon>
    </lineage>
</organism>
<dbReference type="AlphaFoldDB" id="A0A848F9V8"/>
<protein>
    <submittedName>
        <fullName evidence="1">Uncharacterized protein</fullName>
    </submittedName>
</protein>
<name>A0A848F9V8_9BURK</name>
<sequence>MSVTLLYSPQTPVCSHWQLGNLQESLALVSLIGWAQYPPPVDAGVPDPVAAALAEALTVVGQVVFPWALSEGAIAGVIHAQRLTPPGWGTSLIFRLKHFPCDTALLFTRDPQAAQHLFHSVGFPWTQQGQIVLVLNTQAAFPALGMEQIDKLTSEYWATQVATLKIHGIVAALRPGVDGDVAAFLALNEDVAAIFQQALQASCVKCNVNFELCTETELANRLSENPNP</sequence>
<keyword evidence="2" id="KW-1185">Reference proteome</keyword>
<dbReference type="Proteomes" id="UP000574067">
    <property type="component" value="Unassembled WGS sequence"/>
</dbReference>
<dbReference type="RefSeq" id="WP_169160017.1">
    <property type="nucleotide sequence ID" value="NZ_JABBFW010000005.1"/>
</dbReference>
<reference evidence="1 2" key="1">
    <citation type="submission" date="2020-04" db="EMBL/GenBank/DDBJ databases">
        <title>Azohydromonas sp. isolated from soil.</title>
        <authorList>
            <person name="Dahal R.H."/>
        </authorList>
    </citation>
    <scope>NUCLEOTIDE SEQUENCE [LARGE SCALE GENOMIC DNA]</scope>
    <source>
        <strain evidence="1 2">G-1-1-14</strain>
    </source>
</reference>
<evidence type="ECO:0000313" key="2">
    <source>
        <dbReference type="Proteomes" id="UP000574067"/>
    </source>
</evidence>